<organism evidence="1 2">
    <name type="scientific">Brassica napus</name>
    <name type="common">Rape</name>
    <dbReference type="NCBI Taxonomy" id="3708"/>
    <lineage>
        <taxon>Eukaryota</taxon>
        <taxon>Viridiplantae</taxon>
        <taxon>Streptophyta</taxon>
        <taxon>Embryophyta</taxon>
        <taxon>Tracheophyta</taxon>
        <taxon>Spermatophyta</taxon>
        <taxon>Magnoliopsida</taxon>
        <taxon>eudicotyledons</taxon>
        <taxon>Gunneridae</taxon>
        <taxon>Pentapetalae</taxon>
        <taxon>rosids</taxon>
        <taxon>malvids</taxon>
        <taxon>Brassicales</taxon>
        <taxon>Brassicaceae</taxon>
        <taxon>Brassiceae</taxon>
        <taxon>Brassica</taxon>
    </lineage>
</organism>
<evidence type="ECO:0000313" key="2">
    <source>
        <dbReference type="Proteomes" id="UP000824890"/>
    </source>
</evidence>
<keyword evidence="2" id="KW-1185">Reference proteome</keyword>
<name>A0ABQ7XNN0_BRANA</name>
<protein>
    <submittedName>
        <fullName evidence="1">Uncharacterized protein</fullName>
    </submittedName>
</protein>
<evidence type="ECO:0000313" key="1">
    <source>
        <dbReference type="EMBL" id="KAH0857544.1"/>
    </source>
</evidence>
<dbReference type="EMBL" id="JAGKQM010000019">
    <property type="protein sequence ID" value="KAH0857544.1"/>
    <property type="molecule type" value="Genomic_DNA"/>
</dbReference>
<accession>A0ABQ7XNN0</accession>
<gene>
    <name evidence="1" type="ORF">HID58_085805</name>
</gene>
<proteinExistence type="predicted"/>
<reference evidence="1 2" key="1">
    <citation type="submission" date="2021-05" db="EMBL/GenBank/DDBJ databases">
        <title>Genome Assembly of Synthetic Allotetraploid Brassica napus Reveals Homoeologous Exchanges between Subgenomes.</title>
        <authorList>
            <person name="Davis J.T."/>
        </authorList>
    </citation>
    <scope>NUCLEOTIDE SEQUENCE [LARGE SCALE GENOMIC DNA]</scope>
    <source>
        <strain evidence="2">cv. Da-Ae</strain>
        <tissue evidence="1">Seedling</tissue>
    </source>
</reference>
<dbReference type="Proteomes" id="UP000824890">
    <property type="component" value="Unassembled WGS sequence"/>
</dbReference>
<comment type="caution">
    <text evidence="1">The sequence shown here is derived from an EMBL/GenBank/DDBJ whole genome shotgun (WGS) entry which is preliminary data.</text>
</comment>
<sequence>MGGWLWSGFIRECDKIKGKSMFTFKWNMLMPGWVLYVVRSITLCTRFELELVQYNKRGFGRKRILVSSLADEIEDSFFIGKISSKKLSDGQSQELEDLPLDILIICGVEHEAALIAKQSQVAYSTPRKTSVFYHDLNKQFGLGVVNVDEIKAQRAPVQTRYRIFADKPQQGRFWSLCCSVQLNQAIINSVSSTSLTEGKGF</sequence>